<dbReference type="Gene3D" id="3.40.50.510">
    <property type="entry name" value="Phosphotransferase system, mannose-type IIA component"/>
    <property type="match status" value="1"/>
</dbReference>
<evidence type="ECO:0000313" key="9">
    <source>
        <dbReference type="EMBL" id="SDE17149.1"/>
    </source>
</evidence>
<dbReference type="RefSeq" id="WP_092077270.1">
    <property type="nucleotide sequence ID" value="NZ_FNAQ01000004.1"/>
</dbReference>
<dbReference type="InterPro" id="IPR051471">
    <property type="entry name" value="Bacterial_PTS_sugar_comp"/>
</dbReference>
<keyword evidence="3" id="KW-0963">Cytoplasm</keyword>
<evidence type="ECO:0000259" key="8">
    <source>
        <dbReference type="PROSITE" id="PS51096"/>
    </source>
</evidence>
<dbReference type="GO" id="GO:0016020">
    <property type="term" value="C:membrane"/>
    <property type="evidence" value="ECO:0007669"/>
    <property type="project" value="InterPro"/>
</dbReference>
<dbReference type="Pfam" id="PF03610">
    <property type="entry name" value="EIIA-man"/>
    <property type="match status" value="1"/>
</dbReference>
<keyword evidence="6" id="KW-0598">Phosphotransferase system</keyword>
<dbReference type="STRING" id="57664.SAMN05661003_104161"/>
<dbReference type="OrthoDB" id="9794368at2"/>
<dbReference type="InterPro" id="IPR036662">
    <property type="entry name" value="PTS_EIIA_man-typ_sf"/>
</dbReference>
<evidence type="ECO:0000256" key="7">
    <source>
        <dbReference type="ARBA" id="ARBA00022777"/>
    </source>
</evidence>
<feature type="domain" description="PTS EIIA type-4" evidence="8">
    <location>
        <begin position="1"/>
        <end position="124"/>
    </location>
</feature>
<dbReference type="GO" id="GO:0009401">
    <property type="term" value="P:phosphoenolpyruvate-dependent sugar phosphotransferase system"/>
    <property type="evidence" value="ECO:0007669"/>
    <property type="project" value="UniProtKB-KW"/>
</dbReference>
<dbReference type="EMBL" id="FNAQ01000004">
    <property type="protein sequence ID" value="SDE17149.1"/>
    <property type="molecule type" value="Genomic_DNA"/>
</dbReference>
<dbReference type="CDD" id="cd00006">
    <property type="entry name" value="PTS_IIA_man"/>
    <property type="match status" value="1"/>
</dbReference>
<keyword evidence="5" id="KW-0808">Transferase</keyword>
<sequence length="135" mass="14326">MIGLLVITHGTLAQSLLDTAATIVGPLPAAAALGVERGLDSAELERRFETLLTQLGDGGAGVLVLTDMFGGTPANLAARHLPLRRMEILNGVNLPMLLKCASCRGDMEIEALADYLAGYGREAIVSTRTVLRRRE</sequence>
<proteinExistence type="predicted"/>
<evidence type="ECO:0000313" key="10">
    <source>
        <dbReference type="Proteomes" id="UP000243205"/>
    </source>
</evidence>
<protein>
    <submittedName>
        <fullName evidence="9">PTS system, mannose-specific IIA component</fullName>
    </submittedName>
</protein>
<gene>
    <name evidence="9" type="ORF">SAMN05661003_104161</name>
</gene>
<dbReference type="GO" id="GO:0016301">
    <property type="term" value="F:kinase activity"/>
    <property type="evidence" value="ECO:0007669"/>
    <property type="project" value="UniProtKB-KW"/>
</dbReference>
<dbReference type="InterPro" id="IPR004701">
    <property type="entry name" value="PTS_EIIA_man-typ"/>
</dbReference>
<dbReference type="PANTHER" id="PTHR33799:SF1">
    <property type="entry name" value="PTS SYSTEM MANNOSE-SPECIFIC EIIAB COMPONENT-RELATED"/>
    <property type="match status" value="1"/>
</dbReference>
<evidence type="ECO:0000256" key="3">
    <source>
        <dbReference type="ARBA" id="ARBA00022490"/>
    </source>
</evidence>
<evidence type="ECO:0000256" key="6">
    <source>
        <dbReference type="ARBA" id="ARBA00022683"/>
    </source>
</evidence>
<name>A0A1G7AQM3_9BACT</name>
<dbReference type="Proteomes" id="UP000243205">
    <property type="component" value="Unassembled WGS sequence"/>
</dbReference>
<evidence type="ECO:0000256" key="5">
    <source>
        <dbReference type="ARBA" id="ARBA00022679"/>
    </source>
</evidence>
<dbReference type="PANTHER" id="PTHR33799">
    <property type="entry name" value="PTS PERMEASE-RELATED-RELATED"/>
    <property type="match status" value="1"/>
</dbReference>
<dbReference type="GO" id="GO:0005737">
    <property type="term" value="C:cytoplasm"/>
    <property type="evidence" value="ECO:0007669"/>
    <property type="project" value="UniProtKB-SubCell"/>
</dbReference>
<keyword evidence="2" id="KW-0813">Transport</keyword>
<reference evidence="10" key="1">
    <citation type="submission" date="2016-10" db="EMBL/GenBank/DDBJ databases">
        <authorList>
            <person name="Varghese N."/>
            <person name="Submissions S."/>
        </authorList>
    </citation>
    <scope>NUCLEOTIDE SEQUENCE [LARGE SCALE GENOMIC DNA]</scope>
    <source>
        <strain evidence="10">DSM 8987</strain>
    </source>
</reference>
<keyword evidence="4" id="KW-0762">Sugar transport</keyword>
<organism evidence="9 10">
    <name type="scientific">Desulfuromonas thiophila</name>
    <dbReference type="NCBI Taxonomy" id="57664"/>
    <lineage>
        <taxon>Bacteria</taxon>
        <taxon>Pseudomonadati</taxon>
        <taxon>Thermodesulfobacteriota</taxon>
        <taxon>Desulfuromonadia</taxon>
        <taxon>Desulfuromonadales</taxon>
        <taxon>Desulfuromonadaceae</taxon>
        <taxon>Desulfuromonas</taxon>
    </lineage>
</organism>
<evidence type="ECO:0000256" key="1">
    <source>
        <dbReference type="ARBA" id="ARBA00004496"/>
    </source>
</evidence>
<dbReference type="InterPro" id="IPR033887">
    <property type="entry name" value="PTS_IIA_man"/>
</dbReference>
<accession>A0A1G7AQM3</accession>
<evidence type="ECO:0000256" key="2">
    <source>
        <dbReference type="ARBA" id="ARBA00022448"/>
    </source>
</evidence>
<keyword evidence="7" id="KW-0418">Kinase</keyword>
<dbReference type="PROSITE" id="PS51096">
    <property type="entry name" value="PTS_EIIA_TYPE_4"/>
    <property type="match status" value="1"/>
</dbReference>
<evidence type="ECO:0000256" key="4">
    <source>
        <dbReference type="ARBA" id="ARBA00022597"/>
    </source>
</evidence>
<comment type="subcellular location">
    <subcellularLocation>
        <location evidence="1">Cytoplasm</location>
    </subcellularLocation>
</comment>
<dbReference type="AlphaFoldDB" id="A0A1G7AQM3"/>
<keyword evidence="10" id="KW-1185">Reference proteome</keyword>
<dbReference type="SUPFAM" id="SSF53062">
    <property type="entry name" value="PTS system fructose IIA component-like"/>
    <property type="match status" value="1"/>
</dbReference>